<dbReference type="CDD" id="cd00198">
    <property type="entry name" value="vWFA"/>
    <property type="match status" value="1"/>
</dbReference>
<name>A0A9P4T7E3_CURKU</name>
<dbReference type="SUPFAM" id="SSF53300">
    <property type="entry name" value="vWA-like"/>
    <property type="match status" value="1"/>
</dbReference>
<dbReference type="PANTHER" id="PTHR46573:SF1">
    <property type="entry name" value="WD REPEAT, SAM AND U-BOX DOMAIN-CONTAINING PROTEIN 1"/>
    <property type="match status" value="1"/>
</dbReference>
<proteinExistence type="predicted"/>
<dbReference type="OrthoDB" id="10069349at2759"/>
<dbReference type="CDD" id="cd16655">
    <property type="entry name" value="RING-Ubox_WDSUB1-like"/>
    <property type="match status" value="1"/>
</dbReference>
<dbReference type="InterPro" id="IPR013083">
    <property type="entry name" value="Znf_RING/FYVE/PHD"/>
</dbReference>
<organism evidence="7 8">
    <name type="scientific">Curvularia kusanoi</name>
    <name type="common">Cochliobolus kusanoi</name>
    <dbReference type="NCBI Taxonomy" id="90978"/>
    <lineage>
        <taxon>Eukaryota</taxon>
        <taxon>Fungi</taxon>
        <taxon>Dikarya</taxon>
        <taxon>Ascomycota</taxon>
        <taxon>Pezizomycotina</taxon>
        <taxon>Dothideomycetes</taxon>
        <taxon>Pleosporomycetidae</taxon>
        <taxon>Pleosporales</taxon>
        <taxon>Pleosporineae</taxon>
        <taxon>Pleosporaceae</taxon>
        <taxon>Curvularia</taxon>
    </lineage>
</organism>
<evidence type="ECO:0000256" key="2">
    <source>
        <dbReference type="ARBA" id="ARBA00023110"/>
    </source>
</evidence>
<dbReference type="SUPFAM" id="SSF57850">
    <property type="entry name" value="RING/U-box"/>
    <property type="match status" value="1"/>
</dbReference>
<reference evidence="7" key="1">
    <citation type="submission" date="2019-04" db="EMBL/GenBank/DDBJ databases">
        <title>Sequencing of skin fungus with MAO and IRED activity.</title>
        <authorList>
            <person name="Marsaioli A.J."/>
            <person name="Bonatto J.M.C."/>
            <person name="Reis Junior O."/>
        </authorList>
    </citation>
    <scope>NUCLEOTIDE SEQUENCE</scope>
    <source>
        <strain evidence="7">30M1</strain>
    </source>
</reference>
<dbReference type="InterPro" id="IPR003613">
    <property type="entry name" value="Ubox_domain"/>
</dbReference>
<feature type="domain" description="VWFA" evidence="5">
    <location>
        <begin position="1147"/>
        <end position="1327"/>
    </location>
</feature>
<dbReference type="PANTHER" id="PTHR46573">
    <property type="entry name" value="WD REPEAT, SAM AND U-BOX DOMAIN-CONTAINING PROTEIN 1"/>
    <property type="match status" value="1"/>
</dbReference>
<gene>
    <name evidence="7" type="ORF">E8E13_000636</name>
</gene>
<dbReference type="GO" id="GO:0003755">
    <property type="term" value="F:peptidyl-prolyl cis-trans isomerase activity"/>
    <property type="evidence" value="ECO:0007669"/>
    <property type="project" value="UniProtKB-KW"/>
</dbReference>
<dbReference type="Proteomes" id="UP000801428">
    <property type="component" value="Unassembled WGS sequence"/>
</dbReference>
<dbReference type="SUPFAM" id="SSF54495">
    <property type="entry name" value="UBC-like"/>
    <property type="match status" value="1"/>
</dbReference>
<feature type="domain" description="UBC core" evidence="4">
    <location>
        <begin position="1398"/>
        <end position="1535"/>
    </location>
</feature>
<protein>
    <recommendedName>
        <fullName evidence="1">peptidylprolyl isomerase</fullName>
        <ecNumber evidence="1">5.2.1.8</ecNumber>
    </recommendedName>
</protein>
<feature type="region of interest" description="Disordered" evidence="3">
    <location>
        <begin position="853"/>
        <end position="879"/>
    </location>
</feature>
<keyword evidence="2" id="KW-0413">Isomerase</keyword>
<evidence type="ECO:0000256" key="1">
    <source>
        <dbReference type="ARBA" id="ARBA00013194"/>
    </source>
</evidence>
<dbReference type="SMART" id="SM00504">
    <property type="entry name" value="Ubox"/>
    <property type="match status" value="1"/>
</dbReference>
<dbReference type="InterPro" id="IPR016135">
    <property type="entry name" value="UBQ-conjugating_enzyme/RWD"/>
</dbReference>
<dbReference type="InterPro" id="IPR052085">
    <property type="entry name" value="WD-SAM-U-box"/>
</dbReference>
<accession>A0A9P4T7E3</accession>
<dbReference type="PROSITE" id="PS50234">
    <property type="entry name" value="VWFA"/>
    <property type="match status" value="1"/>
</dbReference>
<dbReference type="Gene3D" id="3.10.110.10">
    <property type="entry name" value="Ubiquitin Conjugating Enzyme"/>
    <property type="match status" value="1"/>
</dbReference>
<dbReference type="InterPro" id="IPR036465">
    <property type="entry name" value="vWFA_dom_sf"/>
</dbReference>
<sequence length="1535" mass="170743">MPRYRVRVVLGGQTASLLVVLSEDQLCSALRDTVRRRLPTIASKLGLTADNEVDVQITLHLDTVDGPVVDTEDLLSDALPDYKETVFAVIEQSRMQSATTNTEPPVQPSKALNLRVVTPELAHEHADVNSIPTTAHPLPLSSTLSELRAAVCQHLAVPIGDDVLAELDCNCSAARQIDTNASLSERGVSDSDALHTLLVVYEDNKVAVLRIGEPTETSIKCAAHEQLQEQTEGKLLREIGGVKHRNDELNPRYLKLPVLAVCSYQSHRTKADSKENDRRLTLDLHTLECPIDITAHNESVTLVAAGLDDCAVNGILTVFAVQRVCSTLNGYGAAANVGKAAIFQKQRAWEQPLGQSERGLANLLSTLRKFTDITSGSQMEEDRQDAVLRILHLMTRFPPAVRTAYVLMRGETPLPSECAALSQYLYEILKDMIPEATIRNDPQRFLEGSRLLFGLILSKAKTLRVSISSKNSELPYTSMRVYDLRNAVTMLPVRGVPVQAKIGLLDAGFYDAFAEDGVLDWNNSTDTAKASTLDRTLSRVATLAGGKRTKLVVFSPDAIAFTRRYPDKDIAAVVSQAEATNLQYLATMCSNNGLGVITPSDLPSASAPVLTLDRDGFLAVYVGREGCGGVAGRDILMFRPLSGEEAVDVSIITQLSVPILARRNADGTAIFEAYGAHHRQVKEPDEAVVVCVDLSRSMDERCGFMDIQENEDAAASINPRHHQVAQDAMIPAVEHPGGERLALEELQEYLLNHDSFEDILAMVLVDIGDDDRLTNARKVLDLINQLDQQHLNVKSERLADTRERATSSYYRLQVTALERDLIPLSNRIARMKHFADSLCAFLVYRAEIAGSLPEPQPWRPGAAPPTASEQRPSAPPESAGYTIPNELLCPISSDLMDDPVMTVDNHTYERKNIERWFFSRQTSPLTNLPLVSLDPRADAQTKQKIDAFIKGADLYTAQNFKEMQVVTMKYPLGSCTLRLPFTLTLARLHKLAFRLTKGRYTNFELRHKNAVTFSITPLDSISPSDAKPGEMCLIKVYAAWDDNSPICSYWEPRSVTKTLDSVIFRFNRQRFSAWSARDVIVPPVIWHNLYFTGDGHSRGTTTMHWNPLNTLLSAQFATGSVNEERMIDDRSPAQSHRHSTSGPLVLKLRLGPKPSQSLKSHKTLSRLDVLKQMFDAFINRLLAYNFQTHVGLVTFSTTASVSQNITHAVENFRHQLNNTEAEGDTAIWDSVALAMDQLLQYAFKYPSTKMRIICISDGEDNKSNRLVHDLVPQLNASRIVVDSFCLGKANNKALQALSHMTGGYKLRPNSLDEAMAICEMEPVLSLLERPAVVLPHFASRHANSALWRFEQAKKSTTVDRATQDGFPPRKAHPQLASSFVELINFARNVSQTRSDSNLRLSRIHTEIRTCGALVHPHYDVYICEENFGFWKIVMQGPPESTYAGGTFLFYLEMTEDYPMSPPKARFETSTVDTTTKDVVDTIYSLLLVPEFSDPINTVVTLNYHWDEVQFKEEAQAHIRKYATKSRAEWRAEITS</sequence>
<evidence type="ECO:0000259" key="5">
    <source>
        <dbReference type="PROSITE" id="PS50234"/>
    </source>
</evidence>
<dbReference type="EMBL" id="SWKU01000025">
    <property type="protein sequence ID" value="KAF2996796.1"/>
    <property type="molecule type" value="Genomic_DNA"/>
</dbReference>
<dbReference type="SMART" id="SM00212">
    <property type="entry name" value="UBCc"/>
    <property type="match status" value="1"/>
</dbReference>
<dbReference type="GO" id="GO:0016567">
    <property type="term" value="P:protein ubiquitination"/>
    <property type="evidence" value="ECO:0007669"/>
    <property type="project" value="InterPro"/>
</dbReference>
<dbReference type="InterPro" id="IPR002035">
    <property type="entry name" value="VWF_A"/>
</dbReference>
<evidence type="ECO:0000313" key="8">
    <source>
        <dbReference type="Proteomes" id="UP000801428"/>
    </source>
</evidence>
<comment type="caution">
    <text evidence="7">The sequence shown here is derived from an EMBL/GenBank/DDBJ whole genome shotgun (WGS) entry which is preliminary data.</text>
</comment>
<evidence type="ECO:0000313" key="7">
    <source>
        <dbReference type="EMBL" id="KAF2996796.1"/>
    </source>
</evidence>
<dbReference type="Pfam" id="PF04564">
    <property type="entry name" value="U-box"/>
    <property type="match status" value="1"/>
</dbReference>
<dbReference type="GO" id="GO:0004842">
    <property type="term" value="F:ubiquitin-protein transferase activity"/>
    <property type="evidence" value="ECO:0007669"/>
    <property type="project" value="InterPro"/>
</dbReference>
<dbReference type="Gene3D" id="3.40.50.410">
    <property type="entry name" value="von Willebrand factor, type A domain"/>
    <property type="match status" value="1"/>
</dbReference>
<keyword evidence="2" id="KW-0697">Rotamase</keyword>
<dbReference type="Gene3D" id="3.30.40.10">
    <property type="entry name" value="Zinc/RING finger domain, C3HC4 (zinc finger)"/>
    <property type="match status" value="1"/>
</dbReference>
<evidence type="ECO:0000256" key="3">
    <source>
        <dbReference type="SAM" id="MobiDB-lite"/>
    </source>
</evidence>
<feature type="domain" description="U-box" evidence="6">
    <location>
        <begin position="882"/>
        <end position="934"/>
    </location>
</feature>
<dbReference type="EC" id="5.2.1.8" evidence="1"/>
<dbReference type="Pfam" id="PF00179">
    <property type="entry name" value="UQ_con"/>
    <property type="match status" value="1"/>
</dbReference>
<evidence type="ECO:0000259" key="4">
    <source>
        <dbReference type="PROSITE" id="PS50127"/>
    </source>
</evidence>
<dbReference type="Pfam" id="PF00092">
    <property type="entry name" value="VWA"/>
    <property type="match status" value="1"/>
</dbReference>
<dbReference type="PROSITE" id="PS50127">
    <property type="entry name" value="UBC_2"/>
    <property type="match status" value="1"/>
</dbReference>
<evidence type="ECO:0000259" key="6">
    <source>
        <dbReference type="PROSITE" id="PS51698"/>
    </source>
</evidence>
<dbReference type="InterPro" id="IPR000608">
    <property type="entry name" value="UBC"/>
</dbReference>
<dbReference type="PROSITE" id="PS51698">
    <property type="entry name" value="U_BOX"/>
    <property type="match status" value="1"/>
</dbReference>
<keyword evidence="8" id="KW-1185">Reference proteome</keyword>